<protein>
    <submittedName>
        <fullName evidence="1">Uncharacterized protein</fullName>
    </submittedName>
</protein>
<evidence type="ECO:0000313" key="1">
    <source>
        <dbReference type="EMBL" id="CAB3802537.1"/>
    </source>
</evidence>
<dbReference type="Proteomes" id="UP000494365">
    <property type="component" value="Unassembled WGS sequence"/>
</dbReference>
<organism evidence="1 2">
    <name type="scientific">Paraburkholderia ultramafica</name>
    <dbReference type="NCBI Taxonomy" id="1544867"/>
    <lineage>
        <taxon>Bacteria</taxon>
        <taxon>Pseudomonadati</taxon>
        <taxon>Pseudomonadota</taxon>
        <taxon>Betaproteobacteria</taxon>
        <taxon>Burkholderiales</taxon>
        <taxon>Burkholderiaceae</taxon>
        <taxon>Paraburkholderia</taxon>
    </lineage>
</organism>
<gene>
    <name evidence="1" type="ORF">LMG28614_05635</name>
</gene>
<sequence>MPARRDDDQSRHYASNRQRVLLARLMLALDQIRSRCWAIAWGAAIVVSGCTNVVSIPPVGLDRPPIITITSFPSGGGLTDPENISSSGTVTVENGTNVMVLANARNPGGVKDFGLQIKQGSTTLYTVQTSAPFSVVPDALYIFGSDGAGQAGSRVSLLFTETGVTTTTVEGWADNFNGQRTTILVTYVCSNCYYPGPPPIGTGPPPGPKCGTGSACAAGSLCCQGHCVLSNSNNNCGACGNVCPTGSLCQGNQCVASGQPCSALGTMCVPDRQAGPHCCQSPTPAICNFQICRACTPHGAVVPPYGSQICCDPNDSAVLDPSDGQVRCNLPDCSGPNCPPG</sequence>
<dbReference type="AlphaFoldDB" id="A0A6S7BK33"/>
<evidence type="ECO:0000313" key="2">
    <source>
        <dbReference type="Proteomes" id="UP000494365"/>
    </source>
</evidence>
<dbReference type="EMBL" id="CADIKK010000033">
    <property type="protein sequence ID" value="CAB3802537.1"/>
    <property type="molecule type" value="Genomic_DNA"/>
</dbReference>
<name>A0A6S7BK33_9BURK</name>
<keyword evidence="2" id="KW-1185">Reference proteome</keyword>
<accession>A0A6S7BK33</accession>
<reference evidence="1 2" key="1">
    <citation type="submission" date="2020-04" db="EMBL/GenBank/DDBJ databases">
        <authorList>
            <person name="De Canck E."/>
        </authorList>
    </citation>
    <scope>NUCLEOTIDE SEQUENCE [LARGE SCALE GENOMIC DNA]</scope>
    <source>
        <strain evidence="1 2">LMG 28614</strain>
    </source>
</reference>
<proteinExistence type="predicted"/>